<dbReference type="GO" id="GO:0008017">
    <property type="term" value="F:microtubule binding"/>
    <property type="evidence" value="ECO:0007669"/>
    <property type="project" value="InterPro"/>
</dbReference>
<evidence type="ECO:0000256" key="13">
    <source>
        <dbReference type="SAM" id="MobiDB-lite"/>
    </source>
</evidence>
<dbReference type="EMBL" id="JAKLMC020000020">
    <property type="protein sequence ID" value="KAK5951512.1"/>
    <property type="molecule type" value="Genomic_DNA"/>
</dbReference>
<organism evidence="15 16">
    <name type="scientific">Knufia fluminis</name>
    <dbReference type="NCBI Taxonomy" id="191047"/>
    <lineage>
        <taxon>Eukaryota</taxon>
        <taxon>Fungi</taxon>
        <taxon>Dikarya</taxon>
        <taxon>Ascomycota</taxon>
        <taxon>Pezizomycotina</taxon>
        <taxon>Eurotiomycetes</taxon>
        <taxon>Chaetothyriomycetidae</taxon>
        <taxon>Chaetothyriales</taxon>
        <taxon>Trichomeriaceae</taxon>
        <taxon>Knufia</taxon>
    </lineage>
</organism>
<evidence type="ECO:0000259" key="14">
    <source>
        <dbReference type="PROSITE" id="PS50067"/>
    </source>
</evidence>
<dbReference type="InterPro" id="IPR001752">
    <property type="entry name" value="Kinesin_motor_dom"/>
</dbReference>
<feature type="region of interest" description="Disordered" evidence="13">
    <location>
        <begin position="97"/>
        <end position="190"/>
    </location>
</feature>
<feature type="region of interest" description="Disordered" evidence="13">
    <location>
        <begin position="202"/>
        <end position="246"/>
    </location>
</feature>
<keyword evidence="4 11" id="KW-0493">Microtubule</keyword>
<evidence type="ECO:0000256" key="12">
    <source>
        <dbReference type="SAM" id="Coils"/>
    </source>
</evidence>
<dbReference type="Pfam" id="PF00225">
    <property type="entry name" value="Kinesin"/>
    <property type="match status" value="1"/>
</dbReference>
<evidence type="ECO:0000256" key="6">
    <source>
        <dbReference type="ARBA" id="ARBA00022840"/>
    </source>
</evidence>
<comment type="similarity">
    <text evidence="2">Belongs to the TRAFAC class myosin-kinesin ATPase superfamily. Kinesin family. KIN-14 subfamily.</text>
</comment>
<evidence type="ECO:0000256" key="7">
    <source>
        <dbReference type="ARBA" id="ARBA00023054"/>
    </source>
</evidence>
<dbReference type="SMART" id="SM00129">
    <property type="entry name" value="KISc"/>
    <property type="match status" value="1"/>
</dbReference>
<name>A0AAN8I2L8_9EURO</name>
<feature type="compositionally biased region" description="Low complexity" evidence="13">
    <location>
        <begin position="133"/>
        <end position="154"/>
    </location>
</feature>
<keyword evidence="6 10" id="KW-0067">ATP-binding</keyword>
<comment type="subcellular location">
    <subcellularLocation>
        <location evidence="1">Cytoplasm</location>
        <location evidence="1">Cytoskeleton</location>
    </subcellularLocation>
</comment>
<dbReference type="PANTHER" id="PTHR47972:SF45">
    <property type="entry name" value="PROTEIN CLARET SEGREGATIONAL"/>
    <property type="match status" value="1"/>
</dbReference>
<evidence type="ECO:0000256" key="11">
    <source>
        <dbReference type="RuleBase" id="RU000394"/>
    </source>
</evidence>
<dbReference type="AlphaFoldDB" id="A0AAN8I2L8"/>
<evidence type="ECO:0000313" key="15">
    <source>
        <dbReference type="EMBL" id="KAK5951512.1"/>
    </source>
</evidence>
<dbReference type="PRINTS" id="PR00380">
    <property type="entry name" value="KINESINHEAVY"/>
</dbReference>
<dbReference type="PROSITE" id="PS50067">
    <property type="entry name" value="KINESIN_MOTOR_2"/>
    <property type="match status" value="1"/>
</dbReference>
<evidence type="ECO:0000256" key="2">
    <source>
        <dbReference type="ARBA" id="ARBA00010899"/>
    </source>
</evidence>
<proteinExistence type="inferred from homology"/>
<feature type="region of interest" description="Disordered" evidence="13">
    <location>
        <begin position="285"/>
        <end position="323"/>
    </location>
</feature>
<dbReference type="PANTHER" id="PTHR47972">
    <property type="entry name" value="KINESIN-LIKE PROTEIN KLP-3"/>
    <property type="match status" value="1"/>
</dbReference>
<dbReference type="Proteomes" id="UP001316803">
    <property type="component" value="Unassembled WGS sequence"/>
</dbReference>
<gene>
    <name evidence="15" type="primary">KAR3</name>
    <name evidence="15" type="ORF">OHC33_007568</name>
</gene>
<evidence type="ECO:0000256" key="3">
    <source>
        <dbReference type="ARBA" id="ARBA00022490"/>
    </source>
</evidence>
<dbReference type="InterPro" id="IPR019821">
    <property type="entry name" value="Kinesin_motor_CS"/>
</dbReference>
<feature type="coiled-coil region" evidence="12">
    <location>
        <begin position="350"/>
        <end position="510"/>
    </location>
</feature>
<dbReference type="InterPro" id="IPR036961">
    <property type="entry name" value="Kinesin_motor_dom_sf"/>
</dbReference>
<feature type="compositionally biased region" description="Polar residues" evidence="13">
    <location>
        <begin position="166"/>
        <end position="180"/>
    </location>
</feature>
<evidence type="ECO:0000256" key="1">
    <source>
        <dbReference type="ARBA" id="ARBA00004245"/>
    </source>
</evidence>
<feature type="domain" description="Kinesin motor" evidence="14">
    <location>
        <begin position="608"/>
        <end position="955"/>
    </location>
</feature>
<reference evidence="15 16" key="1">
    <citation type="submission" date="2022-12" db="EMBL/GenBank/DDBJ databases">
        <title>Genomic features and morphological characterization of a novel Knufia sp. strain isolated from spacecraft assembly facility.</title>
        <authorList>
            <person name="Teixeira M."/>
            <person name="Chander A.M."/>
            <person name="Stajich J.E."/>
            <person name="Venkateswaran K."/>
        </authorList>
    </citation>
    <scope>NUCLEOTIDE SEQUENCE [LARGE SCALE GENOMIC DNA]</scope>
    <source>
        <strain evidence="15 16">FJI-L2-BK-P2</strain>
    </source>
</reference>
<comment type="caution">
    <text evidence="15">The sequence shown here is derived from an EMBL/GenBank/DDBJ whole genome shotgun (WGS) entry which is preliminary data.</text>
</comment>
<dbReference type="GO" id="GO:0005524">
    <property type="term" value="F:ATP binding"/>
    <property type="evidence" value="ECO:0007669"/>
    <property type="project" value="UniProtKB-UniRule"/>
</dbReference>
<evidence type="ECO:0000313" key="16">
    <source>
        <dbReference type="Proteomes" id="UP001316803"/>
    </source>
</evidence>
<keyword evidence="8 10" id="KW-0505">Motor protein</keyword>
<evidence type="ECO:0000256" key="8">
    <source>
        <dbReference type="ARBA" id="ARBA00023175"/>
    </source>
</evidence>
<dbReference type="Gene3D" id="3.40.850.10">
    <property type="entry name" value="Kinesin motor domain"/>
    <property type="match status" value="1"/>
</dbReference>
<evidence type="ECO:0000256" key="9">
    <source>
        <dbReference type="ARBA" id="ARBA00023212"/>
    </source>
</evidence>
<dbReference type="SUPFAM" id="SSF52540">
    <property type="entry name" value="P-loop containing nucleoside triphosphate hydrolases"/>
    <property type="match status" value="1"/>
</dbReference>
<sequence length="964" mass="107973">MYTQGTMIEATCILTLLQQLSMLPQPSTRPAGSVMRVLNDLSESDNNARNAMPPPSASATGLKRQGSNCGLRSLSMQVLGLRLSVPEPAQKRKTLIERAGEPLRPASSASRPPSAASQNPSNTSLYRTSSNASTISRNGSISSRNTSNSSYTGSLNSGIRPPASLKSANSTIRPKSSYGSNKPFGAASRPNSIADLQASHEANANKSKQTSLPKMRGPRSMSDMAQTSMPPPARPMSMSNLRQASSGRIPSVVIQVRDKNRDVSLSTQLDRFHLSDSLLEPVELPQTPTKCKSPTRIPKASPVPLATPTPMETPRLRRKSPTKTRHFLTPHTSIELPDPDERYNDFKKMFEDYKQMYQDTQTKIDSAREDTNHYRDKMAQLEQERSSQTESIIQLKSENQTLQYQVEAMEKSMQETKKDHEHRLEELRRGHRIDLETLRQEQRDEIENLKNDHRDDLKLLVQRYQQELDEERCKKNDALSQVSTQGALEKQRHQLELDRKDQEVTTAKLELERIEPVLQRERQINDDLRESLRCAGDNASSMESTRQGLQAKIAYLESDNQSQSEAYAAMEKRMNEAIAKSETIEEKLRVEEAIRRRLHNQVQELKGNIRVFCRVRPTLTVDDELAKMKYPDPEESTEIEVRGLDQKNAMGKDITKTLPFSFDRVFDPSQTNDEVFHEISQLIQSALDGYNVCIFAYGQTGSGKTYTMSSEDGMIPRALRQIYSTSKDLEDRGWKYTMEGSFVEVYNEELRDLLGEEKTPKKLEIHHDMENEETTVTNATKLSLDNKDQVESLLSQAMARRSVAATKANEQSSRSHSVFILKLVGRNSVTGKESKGTLNLVDLAGSERIKNAETSGQRLKETQSINTSLSCLGDVIGALGQGHAAGADSRASLTNNRDSLSTAHIPYRNSKLTYLLQLSLGGNCKTLMFVMVAPEKRCLGETITSLKFAEKVSRTRVGVAKKVK</sequence>
<feature type="region of interest" description="Disordered" evidence="13">
    <location>
        <begin position="44"/>
        <end position="65"/>
    </location>
</feature>
<evidence type="ECO:0000256" key="5">
    <source>
        <dbReference type="ARBA" id="ARBA00022741"/>
    </source>
</evidence>
<dbReference type="InterPro" id="IPR027417">
    <property type="entry name" value="P-loop_NTPase"/>
</dbReference>
<keyword evidence="3" id="KW-0963">Cytoplasm</keyword>
<keyword evidence="7 12" id="KW-0175">Coiled coil</keyword>
<dbReference type="GO" id="GO:0007018">
    <property type="term" value="P:microtubule-based movement"/>
    <property type="evidence" value="ECO:0007669"/>
    <property type="project" value="InterPro"/>
</dbReference>
<evidence type="ECO:0000256" key="10">
    <source>
        <dbReference type="PROSITE-ProRule" id="PRU00283"/>
    </source>
</evidence>
<protein>
    <recommendedName>
        <fullName evidence="11">Kinesin-like protein</fullName>
    </recommendedName>
</protein>
<feature type="binding site" evidence="10">
    <location>
        <begin position="698"/>
        <end position="705"/>
    </location>
    <ligand>
        <name>ATP</name>
        <dbReference type="ChEBI" id="CHEBI:30616"/>
    </ligand>
</feature>
<dbReference type="GO" id="GO:0090307">
    <property type="term" value="P:mitotic spindle assembly"/>
    <property type="evidence" value="ECO:0007669"/>
    <property type="project" value="UniProtKB-ARBA"/>
</dbReference>
<dbReference type="InterPro" id="IPR027640">
    <property type="entry name" value="Kinesin-like_fam"/>
</dbReference>
<dbReference type="PROSITE" id="PS00411">
    <property type="entry name" value="KINESIN_MOTOR_1"/>
    <property type="match status" value="1"/>
</dbReference>
<feature type="compositionally biased region" description="Low complexity" evidence="13">
    <location>
        <begin position="104"/>
        <end position="122"/>
    </location>
</feature>
<dbReference type="GO" id="GO:0008569">
    <property type="term" value="F:minus-end-directed microtubule motor activity"/>
    <property type="evidence" value="ECO:0007669"/>
    <property type="project" value="UniProtKB-ARBA"/>
</dbReference>
<feature type="coiled-coil region" evidence="12">
    <location>
        <begin position="560"/>
        <end position="587"/>
    </location>
</feature>
<keyword evidence="9" id="KW-0206">Cytoskeleton</keyword>
<feature type="compositionally biased region" description="Polar residues" evidence="13">
    <location>
        <begin position="202"/>
        <end position="212"/>
    </location>
</feature>
<dbReference type="CDD" id="cd01366">
    <property type="entry name" value="KISc_C_terminal"/>
    <property type="match status" value="1"/>
</dbReference>
<dbReference type="FunFam" id="3.40.850.10:FF:000065">
    <property type="entry name" value="Kinesin-like protein"/>
    <property type="match status" value="1"/>
</dbReference>
<accession>A0AAN8I2L8</accession>
<keyword evidence="16" id="KW-1185">Reference proteome</keyword>
<evidence type="ECO:0000256" key="4">
    <source>
        <dbReference type="ARBA" id="ARBA00022701"/>
    </source>
</evidence>
<feature type="compositionally biased region" description="Polar residues" evidence="13">
    <location>
        <begin position="123"/>
        <end position="132"/>
    </location>
</feature>
<keyword evidence="5 10" id="KW-0547">Nucleotide-binding</keyword>
<dbReference type="GO" id="GO:0005874">
    <property type="term" value="C:microtubule"/>
    <property type="evidence" value="ECO:0007669"/>
    <property type="project" value="UniProtKB-KW"/>
</dbReference>